<dbReference type="Gene3D" id="3.30.70.1450">
    <property type="entry name" value="Regulator of K+ conductance, C-terminal domain"/>
    <property type="match status" value="1"/>
</dbReference>
<evidence type="ECO:0000256" key="8">
    <source>
        <dbReference type="SAM" id="Phobius"/>
    </source>
</evidence>
<feature type="domain" description="RCK N-terminal" evidence="9">
    <location>
        <begin position="402"/>
        <end position="519"/>
    </location>
</feature>
<dbReference type="EMBL" id="AP024355">
    <property type="protein sequence ID" value="BCR04358.1"/>
    <property type="molecule type" value="Genomic_DNA"/>
</dbReference>
<dbReference type="SUPFAM" id="SSF51735">
    <property type="entry name" value="NAD(P)-binding Rossmann-fold domains"/>
    <property type="match status" value="1"/>
</dbReference>
<keyword evidence="4" id="KW-0630">Potassium</keyword>
<comment type="similarity">
    <text evidence="2">Belongs to the monovalent cation:proton antiporter 2 (CPA2) transporter (TC 2.A.37) family.</text>
</comment>
<keyword evidence="12" id="KW-1185">Reference proteome</keyword>
<feature type="transmembrane region" description="Helical" evidence="8">
    <location>
        <begin position="146"/>
        <end position="165"/>
    </location>
</feature>
<feature type="transmembrane region" description="Helical" evidence="8">
    <location>
        <begin position="6"/>
        <end position="22"/>
    </location>
</feature>
<keyword evidence="7 8" id="KW-0472">Membrane</keyword>
<evidence type="ECO:0000259" key="9">
    <source>
        <dbReference type="PROSITE" id="PS51201"/>
    </source>
</evidence>
<keyword evidence="6 8" id="KW-1133">Transmembrane helix</keyword>
<evidence type="ECO:0000256" key="1">
    <source>
        <dbReference type="ARBA" id="ARBA00004141"/>
    </source>
</evidence>
<feature type="transmembrane region" description="Helical" evidence="8">
    <location>
        <begin position="321"/>
        <end position="344"/>
    </location>
</feature>
<sequence>MGIAADIAIIVVAALFGGLVAQKLKQPLMLGYILAGVLIGPYTGGVTVSDAHEIEKLAEIGVALLLFALGLEFSLRELRPVRFIALVGTPLQILLTFGYGYLVGRWLGWQTVPSLWLGGLISLSSTMVILKTLMNQGRLGTLSSRVMIGILIVQDLAVVPLMILLPQLSDPAAGLPVLGVAAVKSAVFLTVMILLGTKWLPRLLAMIAGWNSRELFLLSITAIGLGIGYATYLVGLSFAFGAFVAGMVLSESDYGHQALSDIIPLRDLFGLLFFTSVGMLLDPRFLLANWSQVLMLVLLVGLGKGAIMALLARAFGYGNVVPLAVGLGMFQIGEFSFVLAQVGFASGALDARAHSFILSATIISMLLTPLVSGLTAPLYALRQRLFNREMLQTINLPRAGLHGHVVIAGGGRVGQHIARVLEQLEISFVIIELDYRRIEECKAAGFPAIYGDASQAVVLEAAHIAHAKQLLITLPAITVAQSIVRQVRLLNSELNIVVRAEGEEQMASLYGQGVYMVILPELEAGLEIARQALLHLKIPVQVIQRFSDSIRRELYHPISESTDDQQEIRQLKNARDLLELTWERLETASPLAGCSIRELEIRKRTGASIVGVLRNGGFVPNPDADFRFAIHDLVAVIGNSAQREAFQGLSDNLVCFHDPVG</sequence>
<evidence type="ECO:0000259" key="10">
    <source>
        <dbReference type="PROSITE" id="PS51202"/>
    </source>
</evidence>
<keyword evidence="5 8" id="KW-0812">Transmembrane</keyword>
<dbReference type="InterPro" id="IPR038770">
    <property type="entry name" value="Na+/solute_symporter_sf"/>
</dbReference>
<feature type="transmembrane region" description="Helical" evidence="8">
    <location>
        <begin position="54"/>
        <end position="71"/>
    </location>
</feature>
<dbReference type="Pfam" id="PF02254">
    <property type="entry name" value="TrkA_N"/>
    <property type="match status" value="1"/>
</dbReference>
<dbReference type="RefSeq" id="WP_221251811.1">
    <property type="nucleotide sequence ID" value="NZ_AP024355.1"/>
</dbReference>
<dbReference type="Gene3D" id="3.40.50.720">
    <property type="entry name" value="NAD(P)-binding Rossmann-like Domain"/>
    <property type="match status" value="1"/>
</dbReference>
<protein>
    <submittedName>
        <fullName evidence="11">Sodium/hydrogen exchanger</fullName>
    </submittedName>
</protein>
<feature type="transmembrane region" description="Helical" evidence="8">
    <location>
        <begin position="293"/>
        <end position="315"/>
    </location>
</feature>
<dbReference type="InterPro" id="IPR006153">
    <property type="entry name" value="Cation/H_exchanger_TM"/>
</dbReference>
<dbReference type="Pfam" id="PF02080">
    <property type="entry name" value="TrkA_C"/>
    <property type="match status" value="1"/>
</dbReference>
<evidence type="ECO:0000256" key="5">
    <source>
        <dbReference type="ARBA" id="ARBA00022692"/>
    </source>
</evidence>
<keyword evidence="3" id="KW-0813">Transport</keyword>
<feature type="transmembrane region" description="Helical" evidence="8">
    <location>
        <begin position="83"/>
        <end position="102"/>
    </location>
</feature>
<feature type="transmembrane region" description="Helical" evidence="8">
    <location>
        <begin position="356"/>
        <end position="380"/>
    </location>
</feature>
<feature type="domain" description="RCK C-terminal" evidence="10">
    <location>
        <begin position="568"/>
        <end position="652"/>
    </location>
</feature>
<reference evidence="11 12" key="2">
    <citation type="journal article" date="2021" name="Int. J. Syst. Evol. Microbiol.">
        <title>Isolation and Polyphasic Characterization of Desulfuromonas versatilis sp. Nov., an Electrogenic Bacteria Capable of Versatile Metabolism Isolated from a Graphene Oxide-Reducing Enrichment Culture.</title>
        <authorList>
            <person name="Xie L."/>
            <person name="Yoshida N."/>
            <person name="Ishii S."/>
            <person name="Meng L."/>
        </authorList>
    </citation>
    <scope>NUCLEOTIDE SEQUENCE [LARGE SCALE GENOMIC DNA]</scope>
    <source>
        <strain evidence="11 12">NIT-T3</strain>
    </source>
</reference>
<dbReference type="PANTHER" id="PTHR42751">
    <property type="entry name" value="SODIUM/HYDROGEN EXCHANGER FAMILY/TRKA DOMAIN PROTEIN"/>
    <property type="match status" value="1"/>
</dbReference>
<dbReference type="PANTHER" id="PTHR42751:SF3">
    <property type="entry name" value="SODIUM_GLUTAMATE SYMPORTER"/>
    <property type="match status" value="1"/>
</dbReference>
<evidence type="ECO:0000256" key="2">
    <source>
        <dbReference type="ARBA" id="ARBA00005551"/>
    </source>
</evidence>
<dbReference type="InterPro" id="IPR036721">
    <property type="entry name" value="RCK_C_sf"/>
</dbReference>
<feature type="transmembrane region" description="Helical" evidence="8">
    <location>
        <begin position="114"/>
        <end position="134"/>
    </location>
</feature>
<evidence type="ECO:0000313" key="11">
    <source>
        <dbReference type="EMBL" id="BCR04358.1"/>
    </source>
</evidence>
<organism evidence="11 12">
    <name type="scientific">Desulfuromonas versatilis</name>
    <dbReference type="NCBI Taxonomy" id="2802975"/>
    <lineage>
        <taxon>Bacteria</taxon>
        <taxon>Pseudomonadati</taxon>
        <taxon>Thermodesulfobacteriota</taxon>
        <taxon>Desulfuromonadia</taxon>
        <taxon>Desulfuromonadales</taxon>
        <taxon>Desulfuromonadaceae</taxon>
        <taxon>Desulfuromonas</taxon>
    </lineage>
</organism>
<feature type="transmembrane region" description="Helical" evidence="8">
    <location>
        <begin position="263"/>
        <end position="281"/>
    </location>
</feature>
<proteinExistence type="inferred from homology"/>
<feature type="transmembrane region" description="Helical" evidence="8">
    <location>
        <begin position="215"/>
        <end position="243"/>
    </location>
</feature>
<dbReference type="Pfam" id="PF00999">
    <property type="entry name" value="Na_H_Exchanger"/>
    <property type="match status" value="1"/>
</dbReference>
<dbReference type="InterPro" id="IPR003148">
    <property type="entry name" value="RCK_N"/>
</dbReference>
<evidence type="ECO:0000256" key="4">
    <source>
        <dbReference type="ARBA" id="ARBA00022538"/>
    </source>
</evidence>
<keyword evidence="4" id="KW-0633">Potassium transport</keyword>
<comment type="subcellular location">
    <subcellularLocation>
        <location evidence="1">Membrane</location>
        <topology evidence="1">Multi-pass membrane protein</topology>
    </subcellularLocation>
</comment>
<dbReference type="Proteomes" id="UP001319827">
    <property type="component" value="Chromosome"/>
</dbReference>
<keyword evidence="4" id="KW-0406">Ion transport</keyword>
<feature type="transmembrane region" description="Helical" evidence="8">
    <location>
        <begin position="177"/>
        <end position="195"/>
    </location>
</feature>
<dbReference type="SUPFAM" id="SSF116726">
    <property type="entry name" value="TrkA C-terminal domain-like"/>
    <property type="match status" value="1"/>
</dbReference>
<evidence type="ECO:0000256" key="3">
    <source>
        <dbReference type="ARBA" id="ARBA00022448"/>
    </source>
</evidence>
<evidence type="ECO:0000313" key="12">
    <source>
        <dbReference type="Proteomes" id="UP001319827"/>
    </source>
</evidence>
<dbReference type="Gene3D" id="1.20.1530.20">
    <property type="match status" value="1"/>
</dbReference>
<dbReference type="InterPro" id="IPR006037">
    <property type="entry name" value="RCK_C"/>
</dbReference>
<dbReference type="InterPro" id="IPR036291">
    <property type="entry name" value="NAD(P)-bd_dom_sf"/>
</dbReference>
<dbReference type="PROSITE" id="PS51201">
    <property type="entry name" value="RCK_N"/>
    <property type="match status" value="1"/>
</dbReference>
<evidence type="ECO:0000256" key="7">
    <source>
        <dbReference type="ARBA" id="ARBA00023136"/>
    </source>
</evidence>
<name>A0ABN6DW46_9BACT</name>
<reference evidence="11 12" key="1">
    <citation type="journal article" date="2016" name="C (Basel)">
        <title>Selective Growth of and Electricity Production by Marine Exoelectrogenic Bacteria in Self-Aggregated Hydrogel of Microbially Reduced Graphene Oxide.</title>
        <authorList>
            <person name="Yoshida N."/>
            <person name="Goto Y."/>
            <person name="Miyata Y."/>
        </authorList>
    </citation>
    <scope>NUCLEOTIDE SEQUENCE [LARGE SCALE GENOMIC DNA]</scope>
    <source>
        <strain evidence="11 12">NIT-T3</strain>
    </source>
</reference>
<evidence type="ECO:0000256" key="6">
    <source>
        <dbReference type="ARBA" id="ARBA00022989"/>
    </source>
</evidence>
<gene>
    <name evidence="11" type="ORF">DESUT3_14270</name>
</gene>
<accession>A0ABN6DW46</accession>
<dbReference type="PROSITE" id="PS51202">
    <property type="entry name" value="RCK_C"/>
    <property type="match status" value="1"/>
</dbReference>
<feature type="transmembrane region" description="Helical" evidence="8">
    <location>
        <begin position="29"/>
        <end position="48"/>
    </location>
</feature>